<dbReference type="AlphaFoldDB" id="A0A9D1T3Q5"/>
<evidence type="ECO:0000313" key="2">
    <source>
        <dbReference type="Proteomes" id="UP000886845"/>
    </source>
</evidence>
<protein>
    <submittedName>
        <fullName evidence="1">Uncharacterized protein</fullName>
    </submittedName>
</protein>
<sequence>MTDDEQALLEEQLRKAETPEARLEVWLLWWPHMARCLASTNRHVKGTEATLERIDENLNDLAGMIEKYHGKTSWKADKLGWLKENWMWVVVFLYMLQSLGVEGVFGKLAALFGG</sequence>
<organism evidence="1 2">
    <name type="scientific">Candidatus Spyradenecus faecavium</name>
    <dbReference type="NCBI Taxonomy" id="2840947"/>
    <lineage>
        <taxon>Bacteria</taxon>
        <taxon>Pseudomonadati</taxon>
        <taxon>Lentisphaerota</taxon>
        <taxon>Lentisphaeria</taxon>
        <taxon>Lentisphaerales</taxon>
        <taxon>Lentisphaeraceae</taxon>
        <taxon>Lentisphaeraceae incertae sedis</taxon>
        <taxon>Candidatus Spyradenecus</taxon>
    </lineage>
</organism>
<comment type="caution">
    <text evidence="1">The sequence shown here is derived from an EMBL/GenBank/DDBJ whole genome shotgun (WGS) entry which is preliminary data.</text>
</comment>
<dbReference type="EMBL" id="DVOR01000174">
    <property type="protein sequence ID" value="HIV09538.1"/>
    <property type="molecule type" value="Genomic_DNA"/>
</dbReference>
<dbReference type="Proteomes" id="UP000886845">
    <property type="component" value="Unassembled WGS sequence"/>
</dbReference>
<evidence type="ECO:0000313" key="1">
    <source>
        <dbReference type="EMBL" id="HIV09538.1"/>
    </source>
</evidence>
<gene>
    <name evidence="1" type="ORF">IAC79_05445</name>
</gene>
<reference evidence="1" key="2">
    <citation type="journal article" date="2021" name="PeerJ">
        <title>Extensive microbial diversity within the chicken gut microbiome revealed by metagenomics and culture.</title>
        <authorList>
            <person name="Gilroy R."/>
            <person name="Ravi A."/>
            <person name="Getino M."/>
            <person name="Pursley I."/>
            <person name="Horton D.L."/>
            <person name="Alikhan N.F."/>
            <person name="Baker D."/>
            <person name="Gharbi K."/>
            <person name="Hall N."/>
            <person name="Watson M."/>
            <person name="Adriaenssens E.M."/>
            <person name="Foster-Nyarko E."/>
            <person name="Jarju S."/>
            <person name="Secka A."/>
            <person name="Antonio M."/>
            <person name="Oren A."/>
            <person name="Chaudhuri R.R."/>
            <person name="La Ragione R."/>
            <person name="Hildebrand F."/>
            <person name="Pallen M.J."/>
        </authorList>
    </citation>
    <scope>NUCLEOTIDE SEQUENCE</scope>
    <source>
        <strain evidence="1">35461</strain>
    </source>
</reference>
<accession>A0A9D1T3Q5</accession>
<reference evidence="1" key="1">
    <citation type="submission" date="2020-10" db="EMBL/GenBank/DDBJ databases">
        <authorList>
            <person name="Gilroy R."/>
        </authorList>
    </citation>
    <scope>NUCLEOTIDE SEQUENCE</scope>
    <source>
        <strain evidence="1">35461</strain>
    </source>
</reference>
<name>A0A9D1T3Q5_9BACT</name>
<proteinExistence type="predicted"/>